<name>A0A9W7BWH6_9STRA</name>
<feature type="chain" id="PRO_5040858498" description="Secreted protein" evidence="1">
    <location>
        <begin position="21"/>
        <end position="153"/>
    </location>
</feature>
<dbReference type="AlphaFoldDB" id="A0A9W7BWH6"/>
<evidence type="ECO:0000256" key="1">
    <source>
        <dbReference type="SAM" id="SignalP"/>
    </source>
</evidence>
<keyword evidence="1" id="KW-0732">Signal</keyword>
<evidence type="ECO:0000313" key="3">
    <source>
        <dbReference type="Proteomes" id="UP001165160"/>
    </source>
</evidence>
<accession>A0A9W7BWH6</accession>
<organism evidence="2 3">
    <name type="scientific">Triparma verrucosa</name>
    <dbReference type="NCBI Taxonomy" id="1606542"/>
    <lineage>
        <taxon>Eukaryota</taxon>
        <taxon>Sar</taxon>
        <taxon>Stramenopiles</taxon>
        <taxon>Ochrophyta</taxon>
        <taxon>Bolidophyceae</taxon>
        <taxon>Parmales</taxon>
        <taxon>Triparmaceae</taxon>
        <taxon>Triparma</taxon>
    </lineage>
</organism>
<evidence type="ECO:0008006" key="4">
    <source>
        <dbReference type="Google" id="ProtNLM"/>
    </source>
</evidence>
<protein>
    <recommendedName>
        <fullName evidence="4">Secreted protein</fullName>
    </recommendedName>
</protein>
<proteinExistence type="predicted"/>
<reference evidence="3" key="1">
    <citation type="journal article" date="2023" name="Commun. Biol.">
        <title>Genome analysis of Parmales, the sister group of diatoms, reveals the evolutionary specialization of diatoms from phago-mixotrophs to photoautotrophs.</title>
        <authorList>
            <person name="Ban H."/>
            <person name="Sato S."/>
            <person name="Yoshikawa S."/>
            <person name="Yamada K."/>
            <person name="Nakamura Y."/>
            <person name="Ichinomiya M."/>
            <person name="Sato N."/>
            <person name="Blanc-Mathieu R."/>
            <person name="Endo H."/>
            <person name="Kuwata A."/>
            <person name="Ogata H."/>
        </authorList>
    </citation>
    <scope>NUCLEOTIDE SEQUENCE [LARGE SCALE GENOMIC DNA]</scope>
    <source>
        <strain evidence="3">NIES 3699</strain>
    </source>
</reference>
<keyword evidence="3" id="KW-1185">Reference proteome</keyword>
<evidence type="ECO:0000313" key="2">
    <source>
        <dbReference type="EMBL" id="GMH95701.1"/>
    </source>
</evidence>
<feature type="signal peptide" evidence="1">
    <location>
        <begin position="1"/>
        <end position="20"/>
    </location>
</feature>
<sequence length="153" mass="16750">MSLTAACFLASLASLKLVKTRSSSKTGLRSLISLIAGYFSKYSPTASSLLPDVLDKKSKPFAKAMQSDCVRWVVLSQEGKDETSFHGLMTSQRRKRSTFRSPCKGIEEDALTILLTWDWGMFVAEACASALFATSRSFFVAVSSSRNSNISEL</sequence>
<dbReference type="EMBL" id="BRXX01000172">
    <property type="protein sequence ID" value="GMH95701.1"/>
    <property type="molecule type" value="Genomic_DNA"/>
</dbReference>
<comment type="caution">
    <text evidence="2">The sequence shown here is derived from an EMBL/GenBank/DDBJ whole genome shotgun (WGS) entry which is preliminary data.</text>
</comment>
<gene>
    <name evidence="2" type="ORF">TrVE_jg5784</name>
</gene>
<dbReference type="Proteomes" id="UP001165160">
    <property type="component" value="Unassembled WGS sequence"/>
</dbReference>